<dbReference type="PANTHER" id="PTHR24096">
    <property type="entry name" value="LONG-CHAIN-FATTY-ACID--COA LIGASE"/>
    <property type="match status" value="1"/>
</dbReference>
<protein>
    <submittedName>
        <fullName evidence="6">Long-chain acyl-CoA synthetase</fullName>
    </submittedName>
</protein>
<dbReference type="Pfam" id="PF00501">
    <property type="entry name" value="AMP-binding"/>
    <property type="match status" value="1"/>
</dbReference>
<gene>
    <name evidence="6" type="ORF">SAMN04488546_2050</name>
</gene>
<dbReference type="InterPro" id="IPR000873">
    <property type="entry name" value="AMP-dep_synth/lig_dom"/>
</dbReference>
<dbReference type="SUPFAM" id="SSF56801">
    <property type="entry name" value="Acetyl-CoA synthetase-like"/>
    <property type="match status" value="1"/>
</dbReference>
<evidence type="ECO:0000313" key="7">
    <source>
        <dbReference type="Proteomes" id="UP000198507"/>
    </source>
</evidence>
<name>A0A1I0DNL3_9ACTN</name>
<comment type="similarity">
    <text evidence="1">Belongs to the ATP-dependent AMP-binding enzyme family.</text>
</comment>
<evidence type="ECO:0000256" key="1">
    <source>
        <dbReference type="ARBA" id="ARBA00006432"/>
    </source>
</evidence>
<feature type="region of interest" description="Disordered" evidence="3">
    <location>
        <begin position="9"/>
        <end position="33"/>
    </location>
</feature>
<dbReference type="Gene3D" id="3.30.300.30">
    <property type="match status" value="1"/>
</dbReference>
<dbReference type="InterPro" id="IPR042099">
    <property type="entry name" value="ANL_N_sf"/>
</dbReference>
<dbReference type="Gene3D" id="3.40.50.12780">
    <property type="entry name" value="N-terminal domain of ligase-like"/>
    <property type="match status" value="1"/>
</dbReference>
<dbReference type="EMBL" id="FOIE01000004">
    <property type="protein sequence ID" value="SET34125.1"/>
    <property type="molecule type" value="Genomic_DNA"/>
</dbReference>
<dbReference type="PROSITE" id="PS00455">
    <property type="entry name" value="AMP_BINDING"/>
    <property type="match status" value="1"/>
</dbReference>
<feature type="domain" description="AMP-dependent synthetase/ligase" evidence="4">
    <location>
        <begin position="50"/>
        <end position="449"/>
    </location>
</feature>
<accession>A0A1I0DNL3</accession>
<keyword evidence="7" id="KW-1185">Reference proteome</keyword>
<evidence type="ECO:0000256" key="2">
    <source>
        <dbReference type="ARBA" id="ARBA00022598"/>
    </source>
</evidence>
<proteinExistence type="inferred from homology"/>
<reference evidence="7" key="1">
    <citation type="submission" date="2016-10" db="EMBL/GenBank/DDBJ databases">
        <authorList>
            <person name="Varghese N."/>
            <person name="Submissions S."/>
        </authorList>
    </citation>
    <scope>NUCLEOTIDE SEQUENCE [LARGE SCALE GENOMIC DNA]</scope>
    <source>
        <strain evidence="7">DSM 44209</strain>
    </source>
</reference>
<keyword evidence="2" id="KW-0436">Ligase</keyword>
<dbReference type="PANTHER" id="PTHR24096:SF149">
    <property type="entry name" value="AMP-BINDING DOMAIN-CONTAINING PROTEIN-RELATED"/>
    <property type="match status" value="1"/>
</dbReference>
<dbReference type="InterPro" id="IPR020845">
    <property type="entry name" value="AMP-binding_CS"/>
</dbReference>
<feature type="domain" description="AMP-binding enzyme C-terminal" evidence="5">
    <location>
        <begin position="501"/>
        <end position="579"/>
    </location>
</feature>
<dbReference type="InterPro" id="IPR025110">
    <property type="entry name" value="AMP-bd_C"/>
</dbReference>
<evidence type="ECO:0000259" key="4">
    <source>
        <dbReference type="Pfam" id="PF00501"/>
    </source>
</evidence>
<evidence type="ECO:0000313" key="6">
    <source>
        <dbReference type="EMBL" id="SET34125.1"/>
    </source>
</evidence>
<dbReference type="AlphaFoldDB" id="A0A1I0DNL3"/>
<evidence type="ECO:0000259" key="5">
    <source>
        <dbReference type="Pfam" id="PF13193"/>
    </source>
</evidence>
<sequence>MTCATLWVSGEGTTRMTDAQDAPTPTAHSWPPGLPRSLDFPAVPVGSILRAAVRRWGDRTAFVDHDVPLTYTELGARAHAVANWLADAGVGRGDVVAVHLPNCRQYPAVYYGVLLAGATFSPTNPLLPAADLAAQLTDAGARVLVTWDQVLPFARPALAATPVRTVVVTGEAHTLDLRARLELEAGEVDLADLLAGDPTDRHLDAAVDPAADLAHLAYTGGTTGVSKGVELPHRAVVTNVLQSACWSSGSLPELDEAGDVTLRQVLGRDEYPTALGEARLVNLTPWFHAMGAIGYLNGMVMAGTMTVVHRRFDPVRYVEDAVRHRVTLIGGAAPVFVALLQVPGIEDAGLGSHVRSVSSGAAPLPVPLIGRLQALLPDAVIGEGYGLTEVTMQATGNPVHRSGTRKPGSVGVPVFDTEISIQPLGGGAPLPAGERGEVCIRGPQVMRGYAHRPEATAEAIDPEGWFHTGDVGVLDEDGYLAIVDRTKDMLLHKGYNVFPRELEEVLFGVPGVAGAAVVGRPDEEAGELPVAYVVRRADDAGAALTAESVMAAVNGRVTPYKRLRDVVFIDAIPVSAAGKVLKRELAARERAAVPGS</sequence>
<dbReference type="InterPro" id="IPR045851">
    <property type="entry name" value="AMP-bd_C_sf"/>
</dbReference>
<organism evidence="6 7">
    <name type="scientific">Geodermatophilus poikilotrophus</name>
    <dbReference type="NCBI Taxonomy" id="1333667"/>
    <lineage>
        <taxon>Bacteria</taxon>
        <taxon>Bacillati</taxon>
        <taxon>Actinomycetota</taxon>
        <taxon>Actinomycetes</taxon>
        <taxon>Geodermatophilales</taxon>
        <taxon>Geodermatophilaceae</taxon>
        <taxon>Geodermatophilus</taxon>
    </lineage>
</organism>
<dbReference type="Pfam" id="PF13193">
    <property type="entry name" value="AMP-binding_C"/>
    <property type="match status" value="1"/>
</dbReference>
<evidence type="ECO:0000256" key="3">
    <source>
        <dbReference type="SAM" id="MobiDB-lite"/>
    </source>
</evidence>
<dbReference type="GO" id="GO:0016405">
    <property type="term" value="F:CoA-ligase activity"/>
    <property type="evidence" value="ECO:0007669"/>
    <property type="project" value="TreeGrafter"/>
</dbReference>
<dbReference type="Proteomes" id="UP000198507">
    <property type="component" value="Unassembled WGS sequence"/>
</dbReference>